<dbReference type="Proteomes" id="UP000224006">
    <property type="component" value="Chromosome III"/>
</dbReference>
<gene>
    <name evidence="2" type="ORF">BESB_048340</name>
</gene>
<dbReference type="KEGG" id="bbes:BESB_048340"/>
<feature type="region of interest" description="Disordered" evidence="1">
    <location>
        <begin position="188"/>
        <end position="211"/>
    </location>
</feature>
<sequence length="345" mass="38445">MTADYQALDTGAAADDSNVAAMIRSHRRDTWSRLARGITGPGTYNGRSHRRAGANAVTHTERWGRNSRRSRQGMRSYRQTANKIPISKRGEKQESRIMGGRRLAESDHSINQLKPQNGRAPLARNDKVSQASNAFNDVDYPSKFPAGGVQPSEHRQHIAHAGWRSENTIPIGNSPQTQVYGEAMCDTSTRPANSVTPERLSDPSFGVEPKPTELAGKRAADRFTRIQEANGIEFWMGKAVRSAALTAATIQHFIDETRRKASASEAYLEQHINVVNSLAARFMRFNNEMRLAIEKAADYPDLQKQMAVYWLEHIIVQQLLIFREIRVAVLGQQPTLAVPSSLVAF</sequence>
<accession>A0A2A9MMA1</accession>
<dbReference type="AlphaFoldDB" id="A0A2A9MMA1"/>
<dbReference type="EMBL" id="NWUJ01000003">
    <property type="protein sequence ID" value="PFH36642.1"/>
    <property type="molecule type" value="Genomic_DNA"/>
</dbReference>
<keyword evidence="3" id="KW-1185">Reference proteome</keyword>
<comment type="caution">
    <text evidence="2">The sequence shown here is derived from an EMBL/GenBank/DDBJ whole genome shotgun (WGS) entry which is preliminary data.</text>
</comment>
<evidence type="ECO:0000313" key="2">
    <source>
        <dbReference type="EMBL" id="PFH36642.1"/>
    </source>
</evidence>
<protein>
    <submittedName>
        <fullName evidence="2">Uncharacterized protein</fullName>
    </submittedName>
</protein>
<dbReference type="RefSeq" id="XP_029220651.1">
    <property type="nucleotide sequence ID" value="XM_029363285.1"/>
</dbReference>
<evidence type="ECO:0000313" key="3">
    <source>
        <dbReference type="Proteomes" id="UP000224006"/>
    </source>
</evidence>
<reference evidence="2 3" key="1">
    <citation type="submission" date="2017-09" db="EMBL/GenBank/DDBJ databases">
        <title>Genome sequencing of Besnoitia besnoiti strain Bb-Ger1.</title>
        <authorList>
            <person name="Schares G."/>
            <person name="Venepally P."/>
            <person name="Lorenzi H.A."/>
        </authorList>
    </citation>
    <scope>NUCLEOTIDE SEQUENCE [LARGE SCALE GENOMIC DNA]</scope>
    <source>
        <strain evidence="2 3">Bb-Ger1</strain>
    </source>
</reference>
<name>A0A2A9MMA1_BESBE</name>
<dbReference type="OrthoDB" id="330866at2759"/>
<dbReference type="VEuPathDB" id="ToxoDB:BESB_048340"/>
<proteinExistence type="predicted"/>
<organism evidence="2 3">
    <name type="scientific">Besnoitia besnoiti</name>
    <name type="common">Apicomplexan protozoan</name>
    <dbReference type="NCBI Taxonomy" id="94643"/>
    <lineage>
        <taxon>Eukaryota</taxon>
        <taxon>Sar</taxon>
        <taxon>Alveolata</taxon>
        <taxon>Apicomplexa</taxon>
        <taxon>Conoidasida</taxon>
        <taxon>Coccidia</taxon>
        <taxon>Eucoccidiorida</taxon>
        <taxon>Eimeriorina</taxon>
        <taxon>Sarcocystidae</taxon>
        <taxon>Besnoitia</taxon>
    </lineage>
</organism>
<evidence type="ECO:0000256" key="1">
    <source>
        <dbReference type="SAM" id="MobiDB-lite"/>
    </source>
</evidence>
<feature type="region of interest" description="Disordered" evidence="1">
    <location>
        <begin position="87"/>
        <end position="120"/>
    </location>
</feature>
<dbReference type="GeneID" id="40309764"/>